<dbReference type="GO" id="GO:0016020">
    <property type="term" value="C:membrane"/>
    <property type="evidence" value="ECO:0007669"/>
    <property type="project" value="UniProtKB-SubCell"/>
</dbReference>
<evidence type="ECO:0000256" key="1">
    <source>
        <dbReference type="ARBA" id="ARBA00004141"/>
    </source>
</evidence>
<sequence>MPPKETKANFNNIRMIFFFGIMLLLGTIFLYIVAPFFYPIFWAAIIAVMFFPLFRWIHKYIKIDALSSFVTILIIIVVLFLPLLLVTTLTVHQSANLYSAVKQNQLFTGNLDQVSQHFSKIPFIGEYTDTIKYQWTENAGKMTQVITQFLYTHLVQFTQNSVRFFFMLFIMLYTLFYLLKDGPRILQKLMYLSPLGDTYEKKLFDRFTSTTRATLKSTFIVGSIQGILGGLLFWVTGIPGALVWGVVMTALSVIPAIGSFLVWLPAGIIMMAMGNIAQGLTIIIFGSFVIGTIDNILRPPLIGKDIQMHPLIVLFSTLGGIFIFGISGFIIGPIIAALFISVMSIYKDYYKNELSNN</sequence>
<protein>
    <submittedName>
        <fullName evidence="7">AI-2E family transporter</fullName>
    </submittedName>
</protein>
<evidence type="ECO:0000256" key="5">
    <source>
        <dbReference type="ARBA" id="ARBA00023136"/>
    </source>
</evidence>
<gene>
    <name evidence="7" type="ORF">COV59_00745</name>
</gene>
<feature type="transmembrane region" description="Helical" evidence="6">
    <location>
        <begin position="276"/>
        <end position="293"/>
    </location>
</feature>
<proteinExistence type="inferred from homology"/>
<feature type="transmembrane region" description="Helical" evidence="6">
    <location>
        <begin position="69"/>
        <end position="91"/>
    </location>
</feature>
<dbReference type="PANTHER" id="PTHR21716">
    <property type="entry name" value="TRANSMEMBRANE PROTEIN"/>
    <property type="match status" value="1"/>
</dbReference>
<feature type="transmembrane region" description="Helical" evidence="6">
    <location>
        <begin position="161"/>
        <end position="179"/>
    </location>
</feature>
<evidence type="ECO:0000313" key="8">
    <source>
        <dbReference type="Proteomes" id="UP000229600"/>
    </source>
</evidence>
<evidence type="ECO:0000313" key="7">
    <source>
        <dbReference type="EMBL" id="PIR04490.1"/>
    </source>
</evidence>
<keyword evidence="3 6" id="KW-0812">Transmembrane</keyword>
<reference evidence="7 8" key="1">
    <citation type="submission" date="2017-09" db="EMBL/GenBank/DDBJ databases">
        <title>Depth-based differentiation of microbial function through sediment-hosted aquifers and enrichment of novel symbionts in the deep terrestrial subsurface.</title>
        <authorList>
            <person name="Probst A.J."/>
            <person name="Ladd B."/>
            <person name="Jarett J.K."/>
            <person name="Geller-Mcgrath D.E."/>
            <person name="Sieber C.M."/>
            <person name="Emerson J.B."/>
            <person name="Anantharaman K."/>
            <person name="Thomas B.C."/>
            <person name="Malmstrom R."/>
            <person name="Stieglmeier M."/>
            <person name="Klingl A."/>
            <person name="Woyke T."/>
            <person name="Ryan C.M."/>
            <person name="Banfield J.F."/>
        </authorList>
    </citation>
    <scope>NUCLEOTIDE SEQUENCE [LARGE SCALE GENOMIC DNA]</scope>
    <source>
        <strain evidence="7">CG11_big_fil_rev_8_21_14_0_20_39_34</strain>
    </source>
</reference>
<dbReference type="Pfam" id="PF01594">
    <property type="entry name" value="AI-2E_transport"/>
    <property type="match status" value="1"/>
</dbReference>
<feature type="transmembrane region" description="Helical" evidence="6">
    <location>
        <begin position="241"/>
        <end position="264"/>
    </location>
</feature>
<feature type="transmembrane region" description="Helical" evidence="6">
    <location>
        <begin position="213"/>
        <end position="235"/>
    </location>
</feature>
<feature type="transmembrane region" description="Helical" evidence="6">
    <location>
        <begin position="12"/>
        <end position="34"/>
    </location>
</feature>
<keyword evidence="4 6" id="KW-1133">Transmembrane helix</keyword>
<evidence type="ECO:0000256" key="4">
    <source>
        <dbReference type="ARBA" id="ARBA00022989"/>
    </source>
</evidence>
<evidence type="ECO:0000256" key="6">
    <source>
        <dbReference type="SAM" id="Phobius"/>
    </source>
</evidence>
<dbReference type="PANTHER" id="PTHR21716:SF4">
    <property type="entry name" value="TRANSMEMBRANE PROTEIN 245"/>
    <property type="match status" value="1"/>
</dbReference>
<comment type="caution">
    <text evidence="7">The sequence shown here is derived from an EMBL/GenBank/DDBJ whole genome shotgun (WGS) entry which is preliminary data.</text>
</comment>
<keyword evidence="5 6" id="KW-0472">Membrane</keyword>
<feature type="transmembrane region" description="Helical" evidence="6">
    <location>
        <begin position="313"/>
        <end position="346"/>
    </location>
</feature>
<dbReference type="InterPro" id="IPR002549">
    <property type="entry name" value="AI-2E-like"/>
</dbReference>
<feature type="transmembrane region" description="Helical" evidence="6">
    <location>
        <begin position="40"/>
        <end position="57"/>
    </location>
</feature>
<organism evidence="7 8">
    <name type="scientific">Candidatus Magasanikbacteria bacterium CG11_big_fil_rev_8_21_14_0_20_39_34</name>
    <dbReference type="NCBI Taxonomy" id="1974653"/>
    <lineage>
        <taxon>Bacteria</taxon>
        <taxon>Candidatus Magasanikiibacteriota</taxon>
    </lineage>
</organism>
<dbReference type="EMBL" id="PCWN01000002">
    <property type="protein sequence ID" value="PIR04490.1"/>
    <property type="molecule type" value="Genomic_DNA"/>
</dbReference>
<name>A0A2H0N6F6_9BACT</name>
<comment type="similarity">
    <text evidence="2">Belongs to the autoinducer-2 exporter (AI-2E) (TC 2.A.86) family.</text>
</comment>
<evidence type="ECO:0000256" key="3">
    <source>
        <dbReference type="ARBA" id="ARBA00022692"/>
    </source>
</evidence>
<accession>A0A2H0N6F6</accession>
<comment type="subcellular location">
    <subcellularLocation>
        <location evidence="1">Membrane</location>
        <topology evidence="1">Multi-pass membrane protein</topology>
    </subcellularLocation>
</comment>
<dbReference type="Proteomes" id="UP000229600">
    <property type="component" value="Unassembled WGS sequence"/>
</dbReference>
<evidence type="ECO:0000256" key="2">
    <source>
        <dbReference type="ARBA" id="ARBA00009773"/>
    </source>
</evidence>
<dbReference type="AlphaFoldDB" id="A0A2H0N6F6"/>